<comment type="function">
    <text evidence="7">Cytochrome c oxidase is the component of the respiratory chain that catalyzes the reduction of oxygen to water. Subunits 1-3 form the functional core of the enzyme complex. CO I is the catalytic subunit of the enzyme. Electrons originating in cytochrome c are transferred via the copper A center of subunit 2 and heme A of subunit 1 to the bimetallic center formed by heme A3 and copper B.</text>
</comment>
<evidence type="ECO:0000256" key="6">
    <source>
        <dbReference type="ARBA" id="ARBA00023136"/>
    </source>
</evidence>
<organism evidence="11 12">
    <name type="scientific">Candidatus Amunia macphersoniae</name>
    <dbReference type="NCBI Taxonomy" id="3127014"/>
    <lineage>
        <taxon>Bacteria</taxon>
        <taxon>Bacillati</taxon>
        <taxon>Candidatus Dormiibacterota</taxon>
        <taxon>Candidatus Dormibacteria</taxon>
        <taxon>Candidatus Aeolococcales</taxon>
        <taxon>Candidatus Aeolococcaceae</taxon>
        <taxon>Candidatus Amunia</taxon>
    </lineage>
</organism>
<name>A0A934KFW3_9BACT</name>
<dbReference type="PRINTS" id="PR01165">
    <property type="entry name" value="CYCOXIDASEI"/>
</dbReference>
<dbReference type="SUPFAM" id="SSF81442">
    <property type="entry name" value="Cytochrome c oxidase subunit I-like"/>
    <property type="match status" value="1"/>
</dbReference>
<feature type="transmembrane region" description="Helical" evidence="9">
    <location>
        <begin position="20"/>
        <end position="40"/>
    </location>
</feature>
<dbReference type="PANTHER" id="PTHR10422:SF18">
    <property type="entry name" value="CYTOCHROME C OXIDASE SUBUNIT 1"/>
    <property type="match status" value="1"/>
</dbReference>
<evidence type="ECO:0000313" key="11">
    <source>
        <dbReference type="EMBL" id="MBJ7607921.1"/>
    </source>
</evidence>
<feature type="transmembrane region" description="Helical" evidence="9">
    <location>
        <begin position="277"/>
        <end position="304"/>
    </location>
</feature>
<feature type="transmembrane region" description="Helical" evidence="9">
    <location>
        <begin position="509"/>
        <end position="531"/>
    </location>
</feature>
<dbReference type="GO" id="GO:0022904">
    <property type="term" value="P:respiratory electron transport chain"/>
    <property type="evidence" value="ECO:0007669"/>
    <property type="project" value="TreeGrafter"/>
</dbReference>
<comment type="subcellular location">
    <subcellularLocation>
        <location evidence="1">Membrane</location>
        <topology evidence="1">Multi-pass membrane protein</topology>
    </subcellularLocation>
</comment>
<evidence type="ECO:0000256" key="3">
    <source>
        <dbReference type="ARBA" id="ARBA00022692"/>
    </source>
</evidence>
<keyword evidence="6 9" id="KW-0472">Membrane</keyword>
<dbReference type="InterPro" id="IPR036927">
    <property type="entry name" value="Cyt_c_oxase-like_su1_sf"/>
</dbReference>
<gene>
    <name evidence="11" type="ORF">JF887_00610</name>
</gene>
<dbReference type="PANTHER" id="PTHR10422">
    <property type="entry name" value="CYTOCHROME C OXIDASE SUBUNIT 1"/>
    <property type="match status" value="1"/>
</dbReference>
<feature type="transmembrane region" description="Helical" evidence="9">
    <location>
        <begin position="363"/>
        <end position="383"/>
    </location>
</feature>
<keyword evidence="8" id="KW-0408">Iron</keyword>
<feature type="transmembrane region" description="Helical" evidence="9">
    <location>
        <begin position="200"/>
        <end position="221"/>
    </location>
</feature>
<proteinExistence type="inferred from homology"/>
<dbReference type="AlphaFoldDB" id="A0A934KFW3"/>
<evidence type="ECO:0000259" key="10">
    <source>
        <dbReference type="PROSITE" id="PS50855"/>
    </source>
</evidence>
<feature type="transmembrane region" description="Helical" evidence="9">
    <location>
        <begin position="399"/>
        <end position="419"/>
    </location>
</feature>
<dbReference type="Pfam" id="PF00115">
    <property type="entry name" value="COX1"/>
    <property type="match status" value="1"/>
</dbReference>
<feature type="transmembrane region" description="Helical" evidence="9">
    <location>
        <begin position="55"/>
        <end position="77"/>
    </location>
</feature>
<keyword evidence="2 8" id="KW-0679">Respiratory chain</keyword>
<dbReference type="GO" id="GO:0016020">
    <property type="term" value="C:membrane"/>
    <property type="evidence" value="ECO:0007669"/>
    <property type="project" value="UniProtKB-SubCell"/>
</dbReference>
<evidence type="ECO:0000256" key="2">
    <source>
        <dbReference type="ARBA" id="ARBA00022660"/>
    </source>
</evidence>
<comment type="similarity">
    <text evidence="8">Belongs to the heme-copper respiratory oxidase family.</text>
</comment>
<feature type="transmembrane region" description="Helical" evidence="9">
    <location>
        <begin position="330"/>
        <end position="351"/>
    </location>
</feature>
<dbReference type="GO" id="GO:0004129">
    <property type="term" value="F:cytochrome-c oxidase activity"/>
    <property type="evidence" value="ECO:0007669"/>
    <property type="project" value="InterPro"/>
</dbReference>
<keyword evidence="5 9" id="KW-1133">Transmembrane helix</keyword>
<evidence type="ECO:0000256" key="8">
    <source>
        <dbReference type="RuleBase" id="RU000370"/>
    </source>
</evidence>
<evidence type="ECO:0000256" key="7">
    <source>
        <dbReference type="ARBA" id="ARBA00025218"/>
    </source>
</evidence>
<dbReference type="InterPro" id="IPR023616">
    <property type="entry name" value="Cyt_c_oxase-like_su1_dom"/>
</dbReference>
<comment type="caution">
    <text evidence="11">The sequence shown here is derived from an EMBL/GenBank/DDBJ whole genome shotgun (WGS) entry which is preliminary data.</text>
</comment>
<evidence type="ECO:0000256" key="1">
    <source>
        <dbReference type="ARBA" id="ARBA00004141"/>
    </source>
</evidence>
<dbReference type="Proteomes" id="UP000614410">
    <property type="component" value="Unassembled WGS sequence"/>
</dbReference>
<feature type="transmembrane region" description="Helical" evidence="9">
    <location>
        <begin position="241"/>
        <end position="265"/>
    </location>
</feature>
<evidence type="ECO:0000313" key="12">
    <source>
        <dbReference type="Proteomes" id="UP000614410"/>
    </source>
</evidence>
<dbReference type="GO" id="GO:0020037">
    <property type="term" value="F:heme binding"/>
    <property type="evidence" value="ECO:0007669"/>
    <property type="project" value="InterPro"/>
</dbReference>
<protein>
    <submittedName>
        <fullName evidence="11">Cbb3-type cytochrome c oxidase subunit I</fullName>
    </submittedName>
</protein>
<keyword evidence="3 8" id="KW-0812">Transmembrane</keyword>
<dbReference type="GO" id="GO:0009060">
    <property type="term" value="P:aerobic respiration"/>
    <property type="evidence" value="ECO:0007669"/>
    <property type="project" value="InterPro"/>
</dbReference>
<evidence type="ECO:0000256" key="9">
    <source>
        <dbReference type="SAM" id="Phobius"/>
    </source>
</evidence>
<dbReference type="PROSITE" id="PS00077">
    <property type="entry name" value="COX1_CUB"/>
    <property type="match status" value="1"/>
</dbReference>
<reference evidence="11 12" key="1">
    <citation type="submission" date="2020-10" db="EMBL/GenBank/DDBJ databases">
        <title>Ca. Dormibacterota MAGs.</title>
        <authorList>
            <person name="Montgomery K."/>
        </authorList>
    </citation>
    <scope>NUCLEOTIDE SEQUENCE [LARGE SCALE GENOMIC DNA]</scope>
    <source>
        <strain evidence="11">Mitchell_Peninsula_5</strain>
    </source>
</reference>
<dbReference type="InterPro" id="IPR023615">
    <property type="entry name" value="Cyt_c_Oxase_su1_BS"/>
</dbReference>
<feature type="transmembrane region" description="Helical" evidence="9">
    <location>
        <begin position="431"/>
        <end position="452"/>
    </location>
</feature>
<keyword evidence="8" id="KW-0813">Transport</keyword>
<dbReference type="EMBL" id="JAEKNN010000005">
    <property type="protein sequence ID" value="MBJ7607921.1"/>
    <property type="molecule type" value="Genomic_DNA"/>
</dbReference>
<keyword evidence="8" id="KW-0479">Metal-binding</keyword>
<keyword evidence="4 8" id="KW-0249">Electron transport</keyword>
<evidence type="ECO:0000256" key="4">
    <source>
        <dbReference type="ARBA" id="ARBA00022982"/>
    </source>
</evidence>
<sequence>MATMTAAPQRRRLSHTVVQWGIVLGIVGAVVGFWVGALIGDRVVPADANSNNSNAALIVAYIGSAIGFLAGMGFFQYPIGRLLGRPRPTEADEAFLYGEDGGKRRYFRLNLDHKVIGVQYLVVILFFLFAGGLGAMFIRAELMATQPSFTSAESYLEIVGLHSVLMIFMASAAIIGPFGNYFVPIMIGSRGMAFPRLEALTFWLLPPAALILISSVLVGGFPTGWTGYAPLADEAVRGMDAYLVAFGLVGLSICLSGLNMIATVISQRAPGLRMTQLSVLVWGVFVTSFLGLLAAPVLLVVLVMEMLDRIGRATFFVPAAGGSPFLWENLFWFFGHPEVYIFIIPAFGLILEMLPVFARKPIWGYRVALGGMIGVGVLSFFVWQHHLFVSGIAPSLRPFYMFSTEAISIPTSIIFLVAIGTLWRCRARFTVPMLFVLGFMFNFLIGGFTGVFLSDVPTDFSLHASYFVQAHFHYTIMGAEVFALVGGITYYLPRITGHELNERVGKIQFWVMFIGFNGTFLSLLAVGILGMPRRVVSYDISLQGLNISASLFSFVLGASMLAFLVMLVYDTIVKPRLPRSANPWESLGNEWRLPHPIPVHNFTALPTDWRLPYDYDRDDTHPALRGAGAPFPGLAE</sequence>
<feature type="transmembrane region" description="Helical" evidence="9">
    <location>
        <begin position="472"/>
        <end position="493"/>
    </location>
</feature>
<keyword evidence="8" id="KW-0349">Heme</keyword>
<evidence type="ECO:0000256" key="5">
    <source>
        <dbReference type="ARBA" id="ARBA00022989"/>
    </source>
</evidence>
<dbReference type="InterPro" id="IPR000883">
    <property type="entry name" value="Cyt_C_Oxase_1"/>
</dbReference>
<feature type="transmembrane region" description="Helical" evidence="9">
    <location>
        <begin position="551"/>
        <end position="569"/>
    </location>
</feature>
<accession>A0A934KFW3</accession>
<feature type="transmembrane region" description="Helical" evidence="9">
    <location>
        <begin position="158"/>
        <end position="179"/>
    </location>
</feature>
<dbReference type="GO" id="GO:0015990">
    <property type="term" value="P:electron transport coupled proton transport"/>
    <property type="evidence" value="ECO:0007669"/>
    <property type="project" value="TreeGrafter"/>
</dbReference>
<feature type="domain" description="Cytochrome oxidase subunit I profile" evidence="10">
    <location>
        <begin position="105"/>
        <end position="609"/>
    </location>
</feature>
<dbReference type="PROSITE" id="PS50855">
    <property type="entry name" value="COX1"/>
    <property type="match status" value="1"/>
</dbReference>
<feature type="transmembrane region" description="Helical" evidence="9">
    <location>
        <begin position="115"/>
        <end position="138"/>
    </location>
</feature>
<dbReference type="Gene3D" id="1.20.210.10">
    <property type="entry name" value="Cytochrome c oxidase-like, subunit I domain"/>
    <property type="match status" value="1"/>
</dbReference>